<accession>A0ABW1HWE9</accession>
<evidence type="ECO:0008006" key="4">
    <source>
        <dbReference type="Google" id="ProtNLM"/>
    </source>
</evidence>
<keyword evidence="1" id="KW-0812">Transmembrane</keyword>
<feature type="transmembrane region" description="Helical" evidence="1">
    <location>
        <begin position="6"/>
        <end position="27"/>
    </location>
</feature>
<reference evidence="3" key="1">
    <citation type="journal article" date="2019" name="Int. J. Syst. Evol. Microbiol.">
        <title>The Global Catalogue of Microorganisms (GCM) 10K type strain sequencing project: providing services to taxonomists for standard genome sequencing and annotation.</title>
        <authorList>
            <consortium name="The Broad Institute Genomics Platform"/>
            <consortium name="The Broad Institute Genome Sequencing Center for Infectious Disease"/>
            <person name="Wu L."/>
            <person name="Ma J."/>
        </authorList>
    </citation>
    <scope>NUCLEOTIDE SEQUENCE [LARGE SCALE GENOMIC DNA]</scope>
    <source>
        <strain evidence="3">CGMCC 4.7173</strain>
    </source>
</reference>
<sequence length="146" mass="16058">MRTIITVVAGVLGLLLVGGGITAFVLYDRATRPDRSAPDVVVVNYLQALLVKREQSRAVLFSCGDRLPEIEAFRDQMMAKERELGVSISVNIENVRVERSGSSSATVHAVIRRSAQVDGVQQSLTDDWRFDLSDREGWRVCAAQPG</sequence>
<keyword evidence="1" id="KW-1133">Transmembrane helix</keyword>
<dbReference type="Proteomes" id="UP001596207">
    <property type="component" value="Unassembled WGS sequence"/>
</dbReference>
<keyword evidence="3" id="KW-1185">Reference proteome</keyword>
<evidence type="ECO:0000313" key="3">
    <source>
        <dbReference type="Proteomes" id="UP001596207"/>
    </source>
</evidence>
<proteinExistence type="predicted"/>
<name>A0ABW1HWE9_9ACTN</name>
<comment type="caution">
    <text evidence="2">The sequence shown here is derived from an EMBL/GenBank/DDBJ whole genome shotgun (WGS) entry which is preliminary data.</text>
</comment>
<dbReference type="EMBL" id="JBHSQQ010000244">
    <property type="protein sequence ID" value="MFC5944983.1"/>
    <property type="molecule type" value="Genomic_DNA"/>
</dbReference>
<gene>
    <name evidence="2" type="ORF">ACFPZ4_26365</name>
</gene>
<dbReference type="RefSeq" id="WP_353900369.1">
    <property type="nucleotide sequence ID" value="NZ_CP158970.1"/>
</dbReference>
<evidence type="ECO:0000313" key="2">
    <source>
        <dbReference type="EMBL" id="MFC5944983.1"/>
    </source>
</evidence>
<keyword evidence="1" id="KW-0472">Membrane</keyword>
<protein>
    <recommendedName>
        <fullName evidence="4">Mce-associated membrane protein</fullName>
    </recommendedName>
</protein>
<evidence type="ECO:0000256" key="1">
    <source>
        <dbReference type="SAM" id="Phobius"/>
    </source>
</evidence>
<organism evidence="2 3">
    <name type="scientific">Micromonospora harpali</name>
    <dbReference type="NCBI Taxonomy" id="1490225"/>
    <lineage>
        <taxon>Bacteria</taxon>
        <taxon>Bacillati</taxon>
        <taxon>Actinomycetota</taxon>
        <taxon>Actinomycetes</taxon>
        <taxon>Micromonosporales</taxon>
        <taxon>Micromonosporaceae</taxon>
        <taxon>Micromonospora</taxon>
    </lineage>
</organism>